<evidence type="ECO:0000256" key="1">
    <source>
        <dbReference type="ARBA" id="ARBA00022679"/>
    </source>
</evidence>
<accession>A0A3B7MVI8</accession>
<dbReference type="Gene3D" id="1.20.5.1930">
    <property type="match status" value="1"/>
</dbReference>
<keyword evidence="2" id="KW-0418">Kinase</keyword>
<keyword evidence="6" id="KW-1185">Reference proteome</keyword>
<dbReference type="Pfam" id="PF07730">
    <property type="entry name" value="HisKA_3"/>
    <property type="match status" value="1"/>
</dbReference>
<evidence type="ECO:0000313" key="6">
    <source>
        <dbReference type="Proteomes" id="UP000263900"/>
    </source>
</evidence>
<dbReference type="GO" id="GO:0046983">
    <property type="term" value="F:protein dimerization activity"/>
    <property type="evidence" value="ECO:0007669"/>
    <property type="project" value="InterPro"/>
</dbReference>
<keyword evidence="1" id="KW-0808">Transferase</keyword>
<name>A0A3B7MVI8_9BACT</name>
<sequence length="217" mass="24431">MGIIHEHEIIKTKLEIQEQALKNIVQEIHDNIGQILSLAKLHLGTLDFSKPEEVAQKTFNSNQLIGKAIKDLRNLARHLDANHISRVGLFKSISYELGFMPKERAADPLLTIAGSMGILNKETELMLFRIVQEAIRYFIEHSSTSVIAIQIQCPEDVLLISILNKEMQQGNVQPANQSNEQWELIQCRSALIGASLQVDHPAKNETAIHITFPFSNH</sequence>
<dbReference type="InterPro" id="IPR050482">
    <property type="entry name" value="Sensor_HK_TwoCompSys"/>
</dbReference>
<gene>
    <name evidence="5" type="ORF">D3H65_24960</name>
</gene>
<organism evidence="5 6">
    <name type="scientific">Paraflavitalea soli</name>
    <dbReference type="NCBI Taxonomy" id="2315862"/>
    <lineage>
        <taxon>Bacteria</taxon>
        <taxon>Pseudomonadati</taxon>
        <taxon>Bacteroidota</taxon>
        <taxon>Chitinophagia</taxon>
        <taxon>Chitinophagales</taxon>
        <taxon>Chitinophagaceae</taxon>
        <taxon>Paraflavitalea</taxon>
    </lineage>
</organism>
<dbReference type="OrthoDB" id="9760839at2"/>
<dbReference type="InterPro" id="IPR036890">
    <property type="entry name" value="HATPase_C_sf"/>
</dbReference>
<dbReference type="EMBL" id="CP032157">
    <property type="protein sequence ID" value="AXY77036.1"/>
    <property type="molecule type" value="Genomic_DNA"/>
</dbReference>
<evidence type="ECO:0000259" key="4">
    <source>
        <dbReference type="Pfam" id="PF07730"/>
    </source>
</evidence>
<dbReference type="InterPro" id="IPR011712">
    <property type="entry name" value="Sig_transdc_His_kin_sub3_dim/P"/>
</dbReference>
<dbReference type="KEGG" id="pseg:D3H65_24960"/>
<dbReference type="Gene3D" id="3.30.565.10">
    <property type="entry name" value="Histidine kinase-like ATPase, C-terminal domain"/>
    <property type="match status" value="1"/>
</dbReference>
<dbReference type="RefSeq" id="WP_119052912.1">
    <property type="nucleotide sequence ID" value="NZ_CP032157.1"/>
</dbReference>
<dbReference type="GO" id="GO:0016020">
    <property type="term" value="C:membrane"/>
    <property type="evidence" value="ECO:0007669"/>
    <property type="project" value="InterPro"/>
</dbReference>
<proteinExistence type="predicted"/>
<keyword evidence="3" id="KW-0902">Two-component regulatory system</keyword>
<dbReference type="AlphaFoldDB" id="A0A3B7MVI8"/>
<dbReference type="Proteomes" id="UP000263900">
    <property type="component" value="Chromosome"/>
</dbReference>
<evidence type="ECO:0000256" key="3">
    <source>
        <dbReference type="ARBA" id="ARBA00023012"/>
    </source>
</evidence>
<evidence type="ECO:0000256" key="2">
    <source>
        <dbReference type="ARBA" id="ARBA00022777"/>
    </source>
</evidence>
<dbReference type="GO" id="GO:0000155">
    <property type="term" value="F:phosphorelay sensor kinase activity"/>
    <property type="evidence" value="ECO:0007669"/>
    <property type="project" value="InterPro"/>
</dbReference>
<dbReference type="PANTHER" id="PTHR24421">
    <property type="entry name" value="NITRATE/NITRITE SENSOR PROTEIN NARX-RELATED"/>
    <property type="match status" value="1"/>
</dbReference>
<feature type="domain" description="Signal transduction histidine kinase subgroup 3 dimerisation and phosphoacceptor" evidence="4">
    <location>
        <begin position="23"/>
        <end position="80"/>
    </location>
</feature>
<evidence type="ECO:0000313" key="5">
    <source>
        <dbReference type="EMBL" id="AXY77036.1"/>
    </source>
</evidence>
<reference evidence="5 6" key="1">
    <citation type="submission" date="2018-09" db="EMBL/GenBank/DDBJ databases">
        <title>Genome sequencing of strain 6GH32-13.</title>
        <authorList>
            <person name="Weon H.-Y."/>
            <person name="Heo J."/>
            <person name="Kwon S.-W."/>
        </authorList>
    </citation>
    <scope>NUCLEOTIDE SEQUENCE [LARGE SCALE GENOMIC DNA]</scope>
    <source>
        <strain evidence="5 6">5GH32-13</strain>
    </source>
</reference>
<protein>
    <recommendedName>
        <fullName evidence="4">Signal transduction histidine kinase subgroup 3 dimerisation and phosphoacceptor domain-containing protein</fullName>
    </recommendedName>
</protein>